<comment type="caution">
    <text evidence="2">The sequence shown here is derived from an EMBL/GenBank/DDBJ whole genome shotgun (WGS) entry which is preliminary data.</text>
</comment>
<feature type="region of interest" description="Disordered" evidence="1">
    <location>
        <begin position="1"/>
        <end position="21"/>
    </location>
</feature>
<dbReference type="Proteomes" id="UP000289738">
    <property type="component" value="Chromosome A04"/>
</dbReference>
<dbReference type="AlphaFoldDB" id="A0A445DFM8"/>
<dbReference type="EMBL" id="SDMP01000004">
    <property type="protein sequence ID" value="RYR61953.1"/>
    <property type="molecule type" value="Genomic_DNA"/>
</dbReference>
<name>A0A445DFM8_ARAHY</name>
<evidence type="ECO:0000313" key="2">
    <source>
        <dbReference type="EMBL" id="RYR61953.1"/>
    </source>
</evidence>
<evidence type="ECO:0000313" key="3">
    <source>
        <dbReference type="Proteomes" id="UP000289738"/>
    </source>
</evidence>
<gene>
    <name evidence="2" type="ORF">Ahy_A04g019232</name>
</gene>
<protein>
    <submittedName>
        <fullName evidence="2">Uncharacterized protein</fullName>
    </submittedName>
</protein>
<feature type="compositionally biased region" description="Basic and acidic residues" evidence="1">
    <location>
        <begin position="1"/>
        <end position="16"/>
    </location>
</feature>
<evidence type="ECO:0000256" key="1">
    <source>
        <dbReference type="SAM" id="MobiDB-lite"/>
    </source>
</evidence>
<keyword evidence="3" id="KW-1185">Reference proteome</keyword>
<sequence>MYITERERERGREQGPKRKMVGPKRPQFVLFGSSIVQHSFYDQGWAAILSHLYARKRLENMVDILTVKQRLIDIATMLAEQWNWNNVHMWLCGTNNAF</sequence>
<proteinExistence type="predicted"/>
<reference evidence="2 3" key="1">
    <citation type="submission" date="2019-01" db="EMBL/GenBank/DDBJ databases">
        <title>Sequencing of cultivated peanut Arachis hypogaea provides insights into genome evolution and oil improvement.</title>
        <authorList>
            <person name="Chen X."/>
        </authorList>
    </citation>
    <scope>NUCLEOTIDE SEQUENCE [LARGE SCALE GENOMIC DNA]</scope>
    <source>
        <strain evidence="3">cv. Fuhuasheng</strain>
        <tissue evidence="2">Leaves</tissue>
    </source>
</reference>
<accession>A0A445DFM8</accession>
<organism evidence="2 3">
    <name type="scientific">Arachis hypogaea</name>
    <name type="common">Peanut</name>
    <dbReference type="NCBI Taxonomy" id="3818"/>
    <lineage>
        <taxon>Eukaryota</taxon>
        <taxon>Viridiplantae</taxon>
        <taxon>Streptophyta</taxon>
        <taxon>Embryophyta</taxon>
        <taxon>Tracheophyta</taxon>
        <taxon>Spermatophyta</taxon>
        <taxon>Magnoliopsida</taxon>
        <taxon>eudicotyledons</taxon>
        <taxon>Gunneridae</taxon>
        <taxon>Pentapetalae</taxon>
        <taxon>rosids</taxon>
        <taxon>fabids</taxon>
        <taxon>Fabales</taxon>
        <taxon>Fabaceae</taxon>
        <taxon>Papilionoideae</taxon>
        <taxon>50 kb inversion clade</taxon>
        <taxon>dalbergioids sensu lato</taxon>
        <taxon>Dalbergieae</taxon>
        <taxon>Pterocarpus clade</taxon>
        <taxon>Arachis</taxon>
    </lineage>
</organism>